<comment type="similarity">
    <text evidence="1">Belongs to the short-chain dehydrogenases/reductases (SDR) family.</text>
</comment>
<name>X5MMT4_9HYPH</name>
<evidence type="ECO:0000313" key="2">
    <source>
        <dbReference type="EMBL" id="CDO60680.1"/>
    </source>
</evidence>
<evidence type="ECO:0000313" key="3">
    <source>
        <dbReference type="Proteomes" id="UP000032160"/>
    </source>
</evidence>
<reference evidence="2 3" key="1">
    <citation type="journal article" date="2014" name="Front. Genet.">
        <title>Genome and metabolic network of "Candidatus Phaeomarinobacter ectocarpi" Ec32, a new candidate genus of Alphaproteobacteria frequently associated with brown algae.</title>
        <authorList>
            <person name="Dittami S.M."/>
            <person name="Barbeyron T."/>
            <person name="Boyen C."/>
            <person name="Cambefort J."/>
            <person name="Collet G."/>
            <person name="Delage L."/>
            <person name="Gobet A."/>
            <person name="Groisillier A."/>
            <person name="Leblanc C."/>
            <person name="Michel G."/>
            <person name="Scornet D."/>
            <person name="Siegel A."/>
            <person name="Tapia J.E."/>
            <person name="Tonon T."/>
        </authorList>
    </citation>
    <scope>NUCLEOTIDE SEQUENCE [LARGE SCALE GENOMIC DNA]</scope>
    <source>
        <strain evidence="2 3">Ec32</strain>
    </source>
</reference>
<dbReference type="InterPro" id="IPR002347">
    <property type="entry name" value="SDR_fam"/>
</dbReference>
<accession>X5MMT4</accession>
<dbReference type="InterPro" id="IPR036291">
    <property type="entry name" value="NAD(P)-bd_dom_sf"/>
</dbReference>
<gene>
    <name evidence="2" type="ORF">BN1012_Phect2467</name>
</gene>
<evidence type="ECO:0000256" key="1">
    <source>
        <dbReference type="ARBA" id="ARBA00006484"/>
    </source>
</evidence>
<dbReference type="Gene3D" id="3.40.50.720">
    <property type="entry name" value="NAD(P)-binding Rossmann-like Domain"/>
    <property type="match status" value="1"/>
</dbReference>
<keyword evidence="3" id="KW-1185">Reference proteome</keyword>
<organism evidence="2 3">
    <name type="scientific">Candidatus Phaeomarinibacter ectocarpi</name>
    <dbReference type="NCBI Taxonomy" id="1458461"/>
    <lineage>
        <taxon>Bacteria</taxon>
        <taxon>Pseudomonadati</taxon>
        <taxon>Pseudomonadota</taxon>
        <taxon>Alphaproteobacteria</taxon>
        <taxon>Hyphomicrobiales</taxon>
        <taxon>Parvibaculaceae</taxon>
        <taxon>Candidatus Phaeomarinibacter</taxon>
    </lineage>
</organism>
<proteinExistence type="inferred from homology"/>
<dbReference type="InterPro" id="IPR050259">
    <property type="entry name" value="SDR"/>
</dbReference>
<dbReference type="PANTHER" id="PTHR42879">
    <property type="entry name" value="3-OXOACYL-(ACYL-CARRIER-PROTEIN) REDUCTASE"/>
    <property type="match status" value="1"/>
</dbReference>
<dbReference type="EMBL" id="HG966617">
    <property type="protein sequence ID" value="CDO60680.1"/>
    <property type="molecule type" value="Genomic_DNA"/>
</dbReference>
<dbReference type="RefSeq" id="WP_043948669.1">
    <property type="nucleotide sequence ID" value="NZ_HG966617.1"/>
</dbReference>
<dbReference type="PRINTS" id="PR00081">
    <property type="entry name" value="GDHRDH"/>
</dbReference>
<dbReference type="KEGG" id="pect:BN1012_Phect2467"/>
<sequence>MDLGLTGTVALVSGAHRGTGSIIASMLAAEGARVAVHGPAQGDSDTVVHQIQNAGHEALSVWGDLTTDEGAHQAMAGTIENAAAPSILINNWGGVAPGRWADTKAETWHADYERNVLSMVRLSALASEHMKAEHFGRIVNLGTLGTVQPAARTPHYYAAKSALAAASASLARELGPHGITVNLVSPGLIRTDEVEAHFRTRAQRKGWGSDWPEIEKRAMEEMGGGNPSGRMSTREEVAAGVLFLASKPASHISGVNLRVDGGAGGLSL</sequence>
<protein>
    <submittedName>
        <fullName evidence="2">Short-chain dehydrogenase/reductase SDR</fullName>
    </submittedName>
</protein>
<dbReference type="PANTHER" id="PTHR42879:SF2">
    <property type="entry name" value="3-OXOACYL-[ACYL-CARRIER-PROTEIN] REDUCTASE FABG"/>
    <property type="match status" value="1"/>
</dbReference>
<dbReference type="STRING" id="1458461.BN1012_Phect2467"/>
<dbReference type="PRINTS" id="PR00080">
    <property type="entry name" value="SDRFAMILY"/>
</dbReference>
<dbReference type="SUPFAM" id="SSF51735">
    <property type="entry name" value="NAD(P)-binding Rossmann-fold domains"/>
    <property type="match status" value="1"/>
</dbReference>
<dbReference type="Pfam" id="PF13561">
    <property type="entry name" value="adh_short_C2"/>
    <property type="match status" value="1"/>
</dbReference>
<dbReference type="AlphaFoldDB" id="X5MMT4"/>
<dbReference type="Proteomes" id="UP000032160">
    <property type="component" value="Chromosome I"/>
</dbReference>
<dbReference type="HOGENOM" id="CLU_010194_1_2_5"/>